<dbReference type="SMART" id="SM00044">
    <property type="entry name" value="CYCc"/>
    <property type="match status" value="1"/>
</dbReference>
<accession>A0A8K0KPE3</accession>
<evidence type="ECO:0000256" key="11">
    <source>
        <dbReference type="ARBA" id="ARBA00023239"/>
    </source>
</evidence>
<feature type="transmembrane region" description="Helical" evidence="12">
    <location>
        <begin position="29"/>
        <end position="52"/>
    </location>
</feature>
<dbReference type="SUPFAM" id="SSF55073">
    <property type="entry name" value="Nucleotide cyclase"/>
    <property type="match status" value="1"/>
</dbReference>
<dbReference type="Pfam" id="PF00211">
    <property type="entry name" value="Guanylate_cyc"/>
    <property type="match status" value="1"/>
</dbReference>
<dbReference type="AlphaFoldDB" id="A0A8K0KPE3"/>
<dbReference type="GO" id="GO:0035556">
    <property type="term" value="P:intracellular signal transduction"/>
    <property type="evidence" value="ECO:0007669"/>
    <property type="project" value="InterPro"/>
</dbReference>
<dbReference type="Pfam" id="PF16214">
    <property type="entry name" value="AC_N"/>
    <property type="match status" value="1"/>
</dbReference>
<keyword evidence="7" id="KW-0067">ATP-binding</keyword>
<keyword evidence="8" id="KW-0460">Magnesium</keyword>
<feature type="transmembrane region" description="Helical" evidence="12">
    <location>
        <begin position="612"/>
        <end position="634"/>
    </location>
</feature>
<dbReference type="InterPro" id="IPR001054">
    <property type="entry name" value="A/G_cyclase"/>
</dbReference>
<feature type="transmembrane region" description="Helical" evidence="12">
    <location>
        <begin position="585"/>
        <end position="605"/>
    </location>
</feature>
<dbReference type="OrthoDB" id="10006362at2759"/>
<dbReference type="GO" id="GO:0046872">
    <property type="term" value="F:metal ion binding"/>
    <property type="evidence" value="ECO:0007669"/>
    <property type="project" value="UniProtKB-KW"/>
</dbReference>
<dbReference type="Proteomes" id="UP000792457">
    <property type="component" value="Unassembled WGS sequence"/>
</dbReference>
<feature type="transmembrane region" description="Helical" evidence="12">
    <location>
        <begin position="154"/>
        <end position="174"/>
    </location>
</feature>
<dbReference type="EC" id="4.6.1.1" evidence="3"/>
<evidence type="ECO:0000256" key="12">
    <source>
        <dbReference type="SAM" id="Phobius"/>
    </source>
</evidence>
<evidence type="ECO:0000259" key="13">
    <source>
        <dbReference type="PROSITE" id="PS50125"/>
    </source>
</evidence>
<dbReference type="GO" id="GO:0004016">
    <property type="term" value="F:adenylate cyclase activity"/>
    <property type="evidence" value="ECO:0007669"/>
    <property type="project" value="UniProtKB-EC"/>
</dbReference>
<dbReference type="EMBL" id="KZ309442">
    <property type="protein sequence ID" value="KAG8238817.1"/>
    <property type="molecule type" value="Genomic_DNA"/>
</dbReference>
<keyword evidence="4 12" id="KW-0812">Transmembrane</keyword>
<dbReference type="GO" id="GO:0005886">
    <property type="term" value="C:plasma membrane"/>
    <property type="evidence" value="ECO:0007669"/>
    <property type="project" value="TreeGrafter"/>
</dbReference>
<gene>
    <name evidence="14" type="ORF">J437_LFUL010531</name>
</gene>
<dbReference type="FunFam" id="3.30.70.1230:FF:000024">
    <property type="entry name" value="ACXA, isoform A"/>
    <property type="match status" value="1"/>
</dbReference>
<dbReference type="Gene3D" id="3.30.70.1230">
    <property type="entry name" value="Nucleotide cyclase"/>
    <property type="match status" value="1"/>
</dbReference>
<comment type="catalytic activity">
    <reaction evidence="1">
        <text>ATP = 3',5'-cyclic AMP + diphosphate</text>
        <dbReference type="Rhea" id="RHEA:15389"/>
        <dbReference type="ChEBI" id="CHEBI:30616"/>
        <dbReference type="ChEBI" id="CHEBI:33019"/>
        <dbReference type="ChEBI" id="CHEBI:58165"/>
        <dbReference type="EC" id="4.6.1.1"/>
    </reaction>
</comment>
<feature type="transmembrane region" description="Helical" evidence="12">
    <location>
        <begin position="186"/>
        <end position="205"/>
    </location>
</feature>
<organism evidence="14 15">
    <name type="scientific">Ladona fulva</name>
    <name type="common">Scarce chaser dragonfly</name>
    <name type="synonym">Libellula fulva</name>
    <dbReference type="NCBI Taxonomy" id="123851"/>
    <lineage>
        <taxon>Eukaryota</taxon>
        <taxon>Metazoa</taxon>
        <taxon>Ecdysozoa</taxon>
        <taxon>Arthropoda</taxon>
        <taxon>Hexapoda</taxon>
        <taxon>Insecta</taxon>
        <taxon>Pterygota</taxon>
        <taxon>Palaeoptera</taxon>
        <taxon>Odonata</taxon>
        <taxon>Epiprocta</taxon>
        <taxon>Anisoptera</taxon>
        <taxon>Libelluloidea</taxon>
        <taxon>Libellulidae</taxon>
        <taxon>Ladona</taxon>
    </lineage>
</organism>
<feature type="transmembrane region" description="Helical" evidence="12">
    <location>
        <begin position="679"/>
        <end position="698"/>
    </location>
</feature>
<keyword evidence="6" id="KW-0547">Nucleotide-binding</keyword>
<reference evidence="14" key="2">
    <citation type="submission" date="2017-10" db="EMBL/GenBank/DDBJ databases">
        <title>Ladona fulva Genome sequencing and assembly.</title>
        <authorList>
            <person name="Murali S."/>
            <person name="Richards S."/>
            <person name="Bandaranaike D."/>
            <person name="Bellair M."/>
            <person name="Blankenburg K."/>
            <person name="Chao H."/>
            <person name="Dinh H."/>
            <person name="Doddapaneni H."/>
            <person name="Dugan-Rocha S."/>
            <person name="Elkadiri S."/>
            <person name="Gnanaolivu R."/>
            <person name="Hernandez B."/>
            <person name="Skinner E."/>
            <person name="Javaid M."/>
            <person name="Lee S."/>
            <person name="Li M."/>
            <person name="Ming W."/>
            <person name="Munidasa M."/>
            <person name="Muniz J."/>
            <person name="Nguyen L."/>
            <person name="Hughes D."/>
            <person name="Osuji N."/>
            <person name="Pu L.-L."/>
            <person name="Puazo M."/>
            <person name="Qu C."/>
            <person name="Quiroz J."/>
            <person name="Raj R."/>
            <person name="Weissenberger G."/>
            <person name="Xin Y."/>
            <person name="Zou X."/>
            <person name="Han Y."/>
            <person name="Worley K."/>
            <person name="Muzny D."/>
            <person name="Gibbs R."/>
        </authorList>
    </citation>
    <scope>NUCLEOTIDE SEQUENCE</scope>
    <source>
        <strain evidence="14">Sampled in the wild</strain>
    </source>
</reference>
<keyword evidence="15" id="KW-1185">Reference proteome</keyword>
<keyword evidence="10 12" id="KW-0472">Membrane</keyword>
<dbReference type="PROSITE" id="PS50125">
    <property type="entry name" value="GUANYLATE_CYCLASE_2"/>
    <property type="match status" value="1"/>
</dbReference>
<evidence type="ECO:0000256" key="4">
    <source>
        <dbReference type="ARBA" id="ARBA00022692"/>
    </source>
</evidence>
<dbReference type="GO" id="GO:0009190">
    <property type="term" value="P:cyclic nucleotide biosynthetic process"/>
    <property type="evidence" value="ECO:0007669"/>
    <property type="project" value="InterPro"/>
</dbReference>
<feature type="transmembrane region" description="Helical" evidence="12">
    <location>
        <begin position="130"/>
        <end position="148"/>
    </location>
</feature>
<evidence type="ECO:0000256" key="2">
    <source>
        <dbReference type="ARBA" id="ARBA00004141"/>
    </source>
</evidence>
<comment type="caution">
    <text evidence="14">The sequence shown here is derived from an EMBL/GenBank/DDBJ whole genome shotgun (WGS) entry which is preliminary data.</text>
</comment>
<dbReference type="CDD" id="cd07302">
    <property type="entry name" value="CHD"/>
    <property type="match status" value="1"/>
</dbReference>
<evidence type="ECO:0000313" key="15">
    <source>
        <dbReference type="Proteomes" id="UP000792457"/>
    </source>
</evidence>
<name>A0A8K0KPE3_LADFU</name>
<evidence type="ECO:0000256" key="9">
    <source>
        <dbReference type="ARBA" id="ARBA00022989"/>
    </source>
</evidence>
<keyword evidence="5" id="KW-0479">Metal-binding</keyword>
<evidence type="ECO:0000256" key="6">
    <source>
        <dbReference type="ARBA" id="ARBA00022741"/>
    </source>
</evidence>
<feature type="non-terminal residue" evidence="14">
    <location>
        <position position="726"/>
    </location>
</feature>
<keyword evidence="9 12" id="KW-1133">Transmembrane helix</keyword>
<evidence type="ECO:0000256" key="8">
    <source>
        <dbReference type="ARBA" id="ARBA00022842"/>
    </source>
</evidence>
<comment type="subcellular location">
    <subcellularLocation>
        <location evidence="2">Membrane</location>
        <topology evidence="2">Multi-pass membrane protein</topology>
    </subcellularLocation>
</comment>
<sequence>MVAYGVLSLICFPMIITTYNEKLLRNVPWVQLVLSAIVLFVLLIVDIGLPLYHNLIINDSVLYNTSIGSSFITLSLESVMETEPEKSLLAELESVSSDFSVSPTASERDPLEDVVMGTTESSAAIKREFLVVRPVYAGYTLLACYVFLPLPENSQALITGLIVSITHLIFYGIVSYKNEDDAIPRVIADAIYLMCLNLLGLYLRFVNEVMIRRTFLDRRACIKCTNMLKYEKEQEEQLMLSILPAHIASQVKEDIRKIFQHIQRHHTTPIRKKPFSELYVERHENVSILYADVVNFTQLTESLAVNKLVETLNDLFSSFDEASKEREVLRIKFLGDCYYCVAGIPQPKPNPEHAKSCVELGLDMIAIIKDVREERSVNVDMRIGVHTGRIFSGLLGVCKWQFDIWSVDVEIANHMEQSGEPGKVHVTRQTLQRLGNSYPYEEGNGAQRDLFLAKHNIETFLISPAIKNEEIHRRAYSRTLPNRRASQGLAKIGARPVEYYKAKRGLSTSEGMPIQRRRMVFMDDNVLLYREMQRKANDHMAEAIEKMPLGNQWFQGEQIHPLLLTFENHKWELPFFRQPDPLFKFYVACATPLIVGMLLVQGVALPKWPTGILWICFGLASFLLLLLLILPLFWAQLLWSMWQDPRGELEEPVPPPTQPFLSSCYSASSYLVQSISARVATYLFVMLCLSITAFSHLLECRMGDKTLSSNSCSEIEDNCRDCSPPW</sequence>
<evidence type="ECO:0000256" key="10">
    <source>
        <dbReference type="ARBA" id="ARBA00023136"/>
    </source>
</evidence>
<reference evidence="14" key="1">
    <citation type="submission" date="2013-04" db="EMBL/GenBank/DDBJ databases">
        <authorList>
            <person name="Qu J."/>
            <person name="Murali S.C."/>
            <person name="Bandaranaike D."/>
            <person name="Bellair M."/>
            <person name="Blankenburg K."/>
            <person name="Chao H."/>
            <person name="Dinh H."/>
            <person name="Doddapaneni H."/>
            <person name="Downs B."/>
            <person name="Dugan-Rocha S."/>
            <person name="Elkadiri S."/>
            <person name="Gnanaolivu R.D."/>
            <person name="Hernandez B."/>
            <person name="Javaid M."/>
            <person name="Jayaseelan J.C."/>
            <person name="Lee S."/>
            <person name="Li M."/>
            <person name="Ming W."/>
            <person name="Munidasa M."/>
            <person name="Muniz J."/>
            <person name="Nguyen L."/>
            <person name="Ongeri F."/>
            <person name="Osuji N."/>
            <person name="Pu L.-L."/>
            <person name="Puazo M."/>
            <person name="Qu C."/>
            <person name="Quiroz J."/>
            <person name="Raj R."/>
            <person name="Weissenberger G."/>
            <person name="Xin Y."/>
            <person name="Zou X."/>
            <person name="Han Y."/>
            <person name="Richards S."/>
            <person name="Worley K."/>
            <person name="Muzny D."/>
            <person name="Gibbs R."/>
        </authorList>
    </citation>
    <scope>NUCLEOTIDE SEQUENCE</scope>
    <source>
        <strain evidence="14">Sampled in the wild</strain>
    </source>
</reference>
<dbReference type="GO" id="GO:0005524">
    <property type="term" value="F:ATP binding"/>
    <property type="evidence" value="ECO:0007669"/>
    <property type="project" value="UniProtKB-KW"/>
</dbReference>
<evidence type="ECO:0000256" key="1">
    <source>
        <dbReference type="ARBA" id="ARBA00001593"/>
    </source>
</evidence>
<dbReference type="PANTHER" id="PTHR45627:SF23">
    <property type="entry name" value="AT30656P-RELATED"/>
    <property type="match status" value="1"/>
</dbReference>
<keyword evidence="11" id="KW-0456">Lyase</keyword>
<evidence type="ECO:0000313" key="14">
    <source>
        <dbReference type="EMBL" id="KAG8238817.1"/>
    </source>
</evidence>
<evidence type="ECO:0000256" key="3">
    <source>
        <dbReference type="ARBA" id="ARBA00012201"/>
    </source>
</evidence>
<evidence type="ECO:0000256" key="5">
    <source>
        <dbReference type="ARBA" id="ARBA00022723"/>
    </source>
</evidence>
<feature type="domain" description="Guanylate cyclase" evidence="13">
    <location>
        <begin position="287"/>
        <end position="416"/>
    </location>
</feature>
<dbReference type="GO" id="GO:0007189">
    <property type="term" value="P:adenylate cyclase-activating G protein-coupled receptor signaling pathway"/>
    <property type="evidence" value="ECO:0007669"/>
    <property type="project" value="TreeGrafter"/>
</dbReference>
<dbReference type="PANTHER" id="PTHR45627">
    <property type="entry name" value="ADENYLATE CYCLASE TYPE 1"/>
    <property type="match status" value="1"/>
</dbReference>
<protein>
    <recommendedName>
        <fullName evidence="3">adenylate cyclase</fullName>
        <ecNumber evidence="3">4.6.1.1</ecNumber>
    </recommendedName>
</protein>
<dbReference type="InterPro" id="IPR032628">
    <property type="entry name" value="AC_N"/>
</dbReference>
<proteinExistence type="predicted"/>
<dbReference type="InterPro" id="IPR029787">
    <property type="entry name" value="Nucleotide_cyclase"/>
</dbReference>
<evidence type="ECO:0000256" key="7">
    <source>
        <dbReference type="ARBA" id="ARBA00022840"/>
    </source>
</evidence>